<keyword evidence="1" id="KW-1133">Transmembrane helix</keyword>
<evidence type="ECO:0000313" key="5">
    <source>
        <dbReference type="Proteomes" id="UP000251670"/>
    </source>
</evidence>
<evidence type="ECO:0000313" key="2">
    <source>
        <dbReference type="EMBL" id="SDI25124.1"/>
    </source>
</evidence>
<dbReference type="RefSeq" id="WP_089733377.1">
    <property type="nucleotide sequence ID" value="NZ_FNEG01000001.1"/>
</dbReference>
<dbReference type="EMBL" id="UAWB01000002">
    <property type="protein sequence ID" value="SQB26689.1"/>
    <property type="molecule type" value="Genomic_DNA"/>
</dbReference>
<keyword evidence="4" id="KW-1185">Reference proteome</keyword>
<dbReference type="EMBL" id="FNEG01000001">
    <property type="protein sequence ID" value="SDI25124.1"/>
    <property type="molecule type" value="Genomic_DNA"/>
</dbReference>
<sequence>MNENRIFKYRIVGIVVFLFELFLLFLFGYGTYDSFIEFSIEQKFSVESFIFISAASICISTFLSLILLLFKSRKAILYLNINYILILLFFASGYINILVKKTFEEGDSLKLFFTFSTISVFILITNVFKNKKIHFLEMDEIGKYKD</sequence>
<dbReference type="AlphaFoldDB" id="A0A2X2XLN4"/>
<name>A0A2X2XLN4_CHRJE</name>
<feature type="transmembrane region" description="Helical" evidence="1">
    <location>
        <begin position="111"/>
        <end position="128"/>
    </location>
</feature>
<protein>
    <submittedName>
        <fullName evidence="3">Uncharacterized protein</fullName>
    </submittedName>
</protein>
<feature type="transmembrane region" description="Helical" evidence="1">
    <location>
        <begin position="77"/>
        <end position="99"/>
    </location>
</feature>
<accession>A0A2X2XLN4</accession>
<reference evidence="3 5" key="2">
    <citation type="submission" date="2018-06" db="EMBL/GenBank/DDBJ databases">
        <authorList>
            <consortium name="Pathogen Informatics"/>
            <person name="Doyle S."/>
        </authorList>
    </citation>
    <scope>NUCLEOTIDE SEQUENCE [LARGE SCALE GENOMIC DNA]</scope>
    <source>
        <strain evidence="3 5">NCTC13492</strain>
    </source>
</reference>
<dbReference type="Proteomes" id="UP000251670">
    <property type="component" value="Unassembled WGS sequence"/>
</dbReference>
<proteinExistence type="predicted"/>
<feature type="transmembrane region" description="Helical" evidence="1">
    <location>
        <begin position="49"/>
        <end position="70"/>
    </location>
</feature>
<dbReference type="Proteomes" id="UP000199426">
    <property type="component" value="Unassembled WGS sequence"/>
</dbReference>
<keyword evidence="1" id="KW-0812">Transmembrane</keyword>
<gene>
    <name evidence="3" type="ORF">NCTC13492_00367</name>
    <name evidence="2" type="ORF">SAMN05421542_0582</name>
</gene>
<evidence type="ECO:0000313" key="4">
    <source>
        <dbReference type="Proteomes" id="UP000199426"/>
    </source>
</evidence>
<evidence type="ECO:0000313" key="3">
    <source>
        <dbReference type="EMBL" id="SQB26689.1"/>
    </source>
</evidence>
<reference evidence="2 4" key="1">
    <citation type="submission" date="2016-10" db="EMBL/GenBank/DDBJ databases">
        <authorList>
            <person name="Varghese N."/>
            <person name="Submissions S."/>
        </authorList>
    </citation>
    <scope>NUCLEOTIDE SEQUENCE [LARGE SCALE GENOMIC DNA]</scope>
    <source>
        <strain evidence="2 4">DSM 19299</strain>
    </source>
</reference>
<feature type="transmembrane region" description="Helical" evidence="1">
    <location>
        <begin position="7"/>
        <end position="29"/>
    </location>
</feature>
<dbReference type="OrthoDB" id="1275077at2"/>
<keyword evidence="1" id="KW-0472">Membrane</keyword>
<organism evidence="3 5">
    <name type="scientific">Chryseobacterium jejuense</name>
    <dbReference type="NCBI Taxonomy" id="445960"/>
    <lineage>
        <taxon>Bacteria</taxon>
        <taxon>Pseudomonadati</taxon>
        <taxon>Bacteroidota</taxon>
        <taxon>Flavobacteriia</taxon>
        <taxon>Flavobacteriales</taxon>
        <taxon>Weeksellaceae</taxon>
        <taxon>Chryseobacterium group</taxon>
        <taxon>Chryseobacterium</taxon>
    </lineage>
</organism>
<evidence type="ECO:0000256" key="1">
    <source>
        <dbReference type="SAM" id="Phobius"/>
    </source>
</evidence>
<dbReference type="STRING" id="445960.SAMN05421542_0582"/>